<evidence type="ECO:0000313" key="1">
    <source>
        <dbReference type="EMBL" id="KAI3764799.1"/>
    </source>
</evidence>
<name>A0ACB9F0H0_CICIN</name>
<evidence type="ECO:0000313" key="2">
    <source>
        <dbReference type="Proteomes" id="UP001055811"/>
    </source>
</evidence>
<accession>A0ACB9F0H0</accession>
<gene>
    <name evidence="1" type="ORF">L2E82_14815</name>
</gene>
<reference evidence="2" key="1">
    <citation type="journal article" date="2022" name="Mol. Ecol. Resour.">
        <title>The genomes of chicory, endive, great burdock and yacon provide insights into Asteraceae palaeo-polyploidization history and plant inulin production.</title>
        <authorList>
            <person name="Fan W."/>
            <person name="Wang S."/>
            <person name="Wang H."/>
            <person name="Wang A."/>
            <person name="Jiang F."/>
            <person name="Liu H."/>
            <person name="Zhao H."/>
            <person name="Xu D."/>
            <person name="Zhang Y."/>
        </authorList>
    </citation>
    <scope>NUCLEOTIDE SEQUENCE [LARGE SCALE GENOMIC DNA]</scope>
    <source>
        <strain evidence="2">cv. Punajuju</strain>
    </source>
</reference>
<proteinExistence type="predicted"/>
<comment type="caution">
    <text evidence="1">The sequence shown here is derived from an EMBL/GenBank/DDBJ whole genome shotgun (WGS) entry which is preliminary data.</text>
</comment>
<protein>
    <submittedName>
        <fullName evidence="1">Uncharacterized protein</fullName>
    </submittedName>
</protein>
<reference evidence="1 2" key="2">
    <citation type="journal article" date="2022" name="Mol. Ecol. Resour.">
        <title>The genomes of chicory, endive, great burdock and yacon provide insights into Asteraceae paleo-polyploidization history and plant inulin production.</title>
        <authorList>
            <person name="Fan W."/>
            <person name="Wang S."/>
            <person name="Wang H."/>
            <person name="Wang A."/>
            <person name="Jiang F."/>
            <person name="Liu H."/>
            <person name="Zhao H."/>
            <person name="Xu D."/>
            <person name="Zhang Y."/>
        </authorList>
    </citation>
    <scope>NUCLEOTIDE SEQUENCE [LARGE SCALE GENOMIC DNA]</scope>
    <source>
        <strain evidence="2">cv. Punajuju</strain>
        <tissue evidence="1">Leaves</tissue>
    </source>
</reference>
<sequence length="73" mass="8419">MSYKCKMVLQDKLPVLLWTITQACQGDLVVGLLMWVHLLLPILTSNRVVILNLETLFCSCLRGIYLPQKRVQF</sequence>
<organism evidence="1 2">
    <name type="scientific">Cichorium intybus</name>
    <name type="common">Chicory</name>
    <dbReference type="NCBI Taxonomy" id="13427"/>
    <lineage>
        <taxon>Eukaryota</taxon>
        <taxon>Viridiplantae</taxon>
        <taxon>Streptophyta</taxon>
        <taxon>Embryophyta</taxon>
        <taxon>Tracheophyta</taxon>
        <taxon>Spermatophyta</taxon>
        <taxon>Magnoliopsida</taxon>
        <taxon>eudicotyledons</taxon>
        <taxon>Gunneridae</taxon>
        <taxon>Pentapetalae</taxon>
        <taxon>asterids</taxon>
        <taxon>campanulids</taxon>
        <taxon>Asterales</taxon>
        <taxon>Asteraceae</taxon>
        <taxon>Cichorioideae</taxon>
        <taxon>Cichorieae</taxon>
        <taxon>Cichoriinae</taxon>
        <taxon>Cichorium</taxon>
    </lineage>
</organism>
<dbReference type="Proteomes" id="UP001055811">
    <property type="component" value="Linkage Group LG03"/>
</dbReference>
<dbReference type="EMBL" id="CM042011">
    <property type="protein sequence ID" value="KAI3764799.1"/>
    <property type="molecule type" value="Genomic_DNA"/>
</dbReference>
<keyword evidence="2" id="KW-1185">Reference proteome</keyword>